<dbReference type="GO" id="GO:0000155">
    <property type="term" value="F:phosphorelay sensor kinase activity"/>
    <property type="evidence" value="ECO:0007669"/>
    <property type="project" value="TreeGrafter"/>
</dbReference>
<dbReference type="CDD" id="cd06225">
    <property type="entry name" value="HAMP"/>
    <property type="match status" value="1"/>
</dbReference>
<dbReference type="Pfam" id="PF02743">
    <property type="entry name" value="dCache_1"/>
    <property type="match status" value="1"/>
</dbReference>
<dbReference type="InterPro" id="IPR029151">
    <property type="entry name" value="Sensor-like_sf"/>
</dbReference>
<evidence type="ECO:0000256" key="3">
    <source>
        <dbReference type="ARBA" id="ARBA00012438"/>
    </source>
</evidence>
<dbReference type="InterPro" id="IPR033479">
    <property type="entry name" value="dCache_1"/>
</dbReference>
<dbReference type="CDD" id="cd12914">
    <property type="entry name" value="PDC1_DGC_like"/>
    <property type="match status" value="1"/>
</dbReference>
<keyword evidence="10 11" id="KW-0472">Membrane</keyword>
<dbReference type="EMBL" id="LR590481">
    <property type="protein sequence ID" value="VTQ84491.1"/>
    <property type="molecule type" value="Genomic_DNA"/>
</dbReference>
<evidence type="ECO:0000256" key="1">
    <source>
        <dbReference type="ARBA" id="ARBA00000085"/>
    </source>
</evidence>
<dbReference type="AlphaFoldDB" id="A0A4U9R2D0"/>
<dbReference type="PROSITE" id="PS50885">
    <property type="entry name" value="HAMP"/>
    <property type="match status" value="1"/>
</dbReference>
<keyword evidence="4" id="KW-1003">Cell membrane</keyword>
<evidence type="ECO:0000256" key="7">
    <source>
        <dbReference type="ARBA" id="ARBA00022692"/>
    </source>
</evidence>
<evidence type="ECO:0000256" key="5">
    <source>
        <dbReference type="ARBA" id="ARBA00022553"/>
    </source>
</evidence>
<dbReference type="CDD" id="cd12912">
    <property type="entry name" value="PDC2_MCP_like"/>
    <property type="match status" value="1"/>
</dbReference>
<evidence type="ECO:0000256" key="2">
    <source>
        <dbReference type="ARBA" id="ARBA00004651"/>
    </source>
</evidence>
<evidence type="ECO:0000256" key="11">
    <source>
        <dbReference type="SAM" id="Phobius"/>
    </source>
</evidence>
<dbReference type="Pfam" id="PF00672">
    <property type="entry name" value="HAMP"/>
    <property type="match status" value="1"/>
</dbReference>
<dbReference type="GO" id="GO:0005886">
    <property type="term" value="C:plasma membrane"/>
    <property type="evidence" value="ECO:0007669"/>
    <property type="project" value="UniProtKB-SubCell"/>
</dbReference>
<evidence type="ECO:0000256" key="4">
    <source>
        <dbReference type="ARBA" id="ARBA00022475"/>
    </source>
</evidence>
<evidence type="ECO:0000256" key="10">
    <source>
        <dbReference type="ARBA" id="ARBA00023136"/>
    </source>
</evidence>
<keyword evidence="5" id="KW-0597">Phosphoprotein</keyword>
<organism evidence="13 14">
    <name type="scientific">Hathewaya histolytica</name>
    <name type="common">Clostridium histolyticum</name>
    <dbReference type="NCBI Taxonomy" id="1498"/>
    <lineage>
        <taxon>Bacteria</taxon>
        <taxon>Bacillati</taxon>
        <taxon>Bacillota</taxon>
        <taxon>Clostridia</taxon>
        <taxon>Eubacteriales</taxon>
        <taxon>Clostridiaceae</taxon>
        <taxon>Hathewaya</taxon>
    </lineage>
</organism>
<dbReference type="SUPFAM" id="SSF103190">
    <property type="entry name" value="Sensory domain-like"/>
    <property type="match status" value="1"/>
</dbReference>
<evidence type="ECO:0000313" key="13">
    <source>
        <dbReference type="EMBL" id="VTQ84491.1"/>
    </source>
</evidence>
<dbReference type="Gene3D" id="3.30.450.20">
    <property type="entry name" value="PAS domain"/>
    <property type="match status" value="1"/>
</dbReference>
<keyword evidence="7 11" id="KW-0812">Transmembrane</keyword>
<evidence type="ECO:0000313" key="14">
    <source>
        <dbReference type="Proteomes" id="UP000308489"/>
    </source>
</evidence>
<dbReference type="Gene3D" id="6.10.340.10">
    <property type="match status" value="1"/>
</dbReference>
<dbReference type="InterPro" id="IPR003660">
    <property type="entry name" value="HAMP_dom"/>
</dbReference>
<accession>A0A4U9R2D0</accession>
<dbReference type="PANTHER" id="PTHR45528:SF10">
    <property type="entry name" value="METHYL-ACCEPTING CHEMOTAXIS PROTEIN"/>
    <property type="match status" value="1"/>
</dbReference>
<evidence type="ECO:0000259" key="12">
    <source>
        <dbReference type="PROSITE" id="PS50885"/>
    </source>
</evidence>
<keyword evidence="6" id="KW-0808">Transferase</keyword>
<protein>
    <recommendedName>
        <fullName evidence="3">histidine kinase</fullName>
        <ecNumber evidence="3">2.7.13.3</ecNumber>
    </recommendedName>
</protein>
<dbReference type="SUPFAM" id="SSF158472">
    <property type="entry name" value="HAMP domain-like"/>
    <property type="match status" value="1"/>
</dbReference>
<evidence type="ECO:0000256" key="6">
    <source>
        <dbReference type="ARBA" id="ARBA00022679"/>
    </source>
</evidence>
<keyword evidence="8" id="KW-0418">Kinase</keyword>
<gene>
    <name evidence="13" type="primary">mcpB_2</name>
    <name evidence="13" type="ORF">NCTC503_00552</name>
</gene>
<dbReference type="KEGG" id="hhw:NCTC503_00552"/>
<name>A0A4U9R2D0_HATHI</name>
<comment type="catalytic activity">
    <reaction evidence="1">
        <text>ATP + protein L-histidine = ADP + protein N-phospho-L-histidine.</text>
        <dbReference type="EC" id="2.7.13.3"/>
    </reaction>
</comment>
<dbReference type="InterPro" id="IPR050398">
    <property type="entry name" value="HssS/ArlS-like"/>
</dbReference>
<dbReference type="PANTHER" id="PTHR45528">
    <property type="entry name" value="SENSOR HISTIDINE KINASE CPXA"/>
    <property type="match status" value="1"/>
</dbReference>
<keyword evidence="9 11" id="KW-1133">Transmembrane helix</keyword>
<evidence type="ECO:0000256" key="9">
    <source>
        <dbReference type="ARBA" id="ARBA00022989"/>
    </source>
</evidence>
<dbReference type="OrthoDB" id="9813394at2"/>
<keyword evidence="14" id="KW-1185">Reference proteome</keyword>
<feature type="transmembrane region" description="Helical" evidence="11">
    <location>
        <begin position="277"/>
        <end position="297"/>
    </location>
</feature>
<dbReference type="EC" id="2.7.13.3" evidence="3"/>
<proteinExistence type="predicted"/>
<sequence>MKNSLRKKFIVPVFAVAALGLFILSFTCYYESKQLLNKYIQGNAEDKVEKLVDGMNNELEQWKLIVQLFSDNELISKSKYKEFFHYVKENHIVCKNFTLILVSDLNGNYIDDSGNKGSIKDRSYFKSAVNGDIVISDPIISKNRGTPVIAIASPIKRNGEIKGVLSVNISLSHLTDVINVERMGEKGYAFMLDSQGRPMAYPKKEHILKENMLNSSNEKLREIANNMVSGISGVGKYDYEEGSKIIAYRPVKYVPWSIAMTANYDELSQDIRVLRRFTIFISVCVISTILIALYYLLKSVISPIEEMQECMKVASDGDLSVQCNVKRSDELGDLGHSLNVLIRENSNF</sequence>
<evidence type="ECO:0000256" key="8">
    <source>
        <dbReference type="ARBA" id="ARBA00022777"/>
    </source>
</evidence>
<dbReference type="RefSeq" id="WP_138209329.1">
    <property type="nucleotide sequence ID" value="NZ_CBCRUQ010000009.1"/>
</dbReference>
<feature type="domain" description="HAMP" evidence="12">
    <location>
        <begin position="298"/>
        <end position="344"/>
    </location>
</feature>
<comment type="subcellular location">
    <subcellularLocation>
        <location evidence="2">Cell membrane</location>
        <topology evidence="2">Multi-pass membrane protein</topology>
    </subcellularLocation>
</comment>
<dbReference type="Proteomes" id="UP000308489">
    <property type="component" value="Chromosome 1"/>
</dbReference>
<reference evidence="13 14" key="1">
    <citation type="submission" date="2019-05" db="EMBL/GenBank/DDBJ databases">
        <authorList>
            <consortium name="Pathogen Informatics"/>
        </authorList>
    </citation>
    <scope>NUCLEOTIDE SEQUENCE [LARGE SCALE GENOMIC DNA]</scope>
    <source>
        <strain evidence="13 14">NCTC503</strain>
    </source>
</reference>